<name>A0A9N9P2X3_9GLOM</name>
<keyword evidence="2" id="KW-1185">Reference proteome</keyword>
<protein>
    <submittedName>
        <fullName evidence="1">15851_t:CDS:1</fullName>
    </submittedName>
</protein>
<evidence type="ECO:0000313" key="1">
    <source>
        <dbReference type="EMBL" id="CAG8786862.1"/>
    </source>
</evidence>
<gene>
    <name evidence="1" type="ORF">AMORRO_LOCUS17804</name>
</gene>
<organism evidence="1 2">
    <name type="scientific">Acaulospora morrowiae</name>
    <dbReference type="NCBI Taxonomy" id="94023"/>
    <lineage>
        <taxon>Eukaryota</taxon>
        <taxon>Fungi</taxon>
        <taxon>Fungi incertae sedis</taxon>
        <taxon>Mucoromycota</taxon>
        <taxon>Glomeromycotina</taxon>
        <taxon>Glomeromycetes</taxon>
        <taxon>Diversisporales</taxon>
        <taxon>Acaulosporaceae</taxon>
        <taxon>Acaulospora</taxon>
    </lineage>
</organism>
<dbReference type="EMBL" id="CAJVPV010057479">
    <property type="protein sequence ID" value="CAG8786862.1"/>
    <property type="molecule type" value="Genomic_DNA"/>
</dbReference>
<dbReference type="Proteomes" id="UP000789342">
    <property type="component" value="Unassembled WGS sequence"/>
</dbReference>
<comment type="caution">
    <text evidence="1">The sequence shown here is derived from an EMBL/GenBank/DDBJ whole genome shotgun (WGS) entry which is preliminary data.</text>
</comment>
<evidence type="ECO:0000313" key="2">
    <source>
        <dbReference type="Proteomes" id="UP000789342"/>
    </source>
</evidence>
<feature type="non-terminal residue" evidence="1">
    <location>
        <position position="1"/>
    </location>
</feature>
<proteinExistence type="predicted"/>
<reference evidence="1" key="1">
    <citation type="submission" date="2021-06" db="EMBL/GenBank/DDBJ databases">
        <authorList>
            <person name="Kallberg Y."/>
            <person name="Tangrot J."/>
            <person name="Rosling A."/>
        </authorList>
    </citation>
    <scope>NUCLEOTIDE SEQUENCE</scope>
    <source>
        <strain evidence="1">CL551</strain>
    </source>
</reference>
<sequence length="136" mass="15596">DSYRILDLFIINMLTQNGNATTVVKTTVNINDFRNPQIPDRDGLVQSVKTALEHFDKCSDNNITDENFYRHIKDIMEQDRKFRSMTQDSVDHCEAMAAYATDFVEYMQILMEDNVSGGDFIGVMKSHTQSAIFNKS</sequence>
<accession>A0A9N9P2X3</accession>
<feature type="non-terminal residue" evidence="1">
    <location>
        <position position="136"/>
    </location>
</feature>
<dbReference type="AlphaFoldDB" id="A0A9N9P2X3"/>